<evidence type="ECO:0000259" key="1">
    <source>
        <dbReference type="PROSITE" id="PS50042"/>
    </source>
</evidence>
<proteinExistence type="predicted"/>
<keyword evidence="3" id="KW-1185">Reference proteome</keyword>
<dbReference type="PROSITE" id="PS50042">
    <property type="entry name" value="CNMP_BINDING_3"/>
    <property type="match status" value="1"/>
</dbReference>
<sequence length="191" mass="22291">MQKNSSYINKIFKNLIFSEKEIEIINSIFQKVTVKKGDTLIVPGDIADSQYYILDGCLRSFYVDYQGKEHTLQFGTKDWWISDYTAFFTASPAVMTVEALKNSTLYKITHEQKDDLYSKIPKVETFFRQKLESAFSAFQRRILSGLSQPAKERYLLFIKTYPDIEKIVKNYHIASYLGITTESLSRIRKEM</sequence>
<dbReference type="InterPro" id="IPR014710">
    <property type="entry name" value="RmlC-like_jellyroll"/>
</dbReference>
<dbReference type="SUPFAM" id="SSF51206">
    <property type="entry name" value="cAMP-binding domain-like"/>
    <property type="match status" value="1"/>
</dbReference>
<dbReference type="InterPro" id="IPR018490">
    <property type="entry name" value="cNMP-bd_dom_sf"/>
</dbReference>
<organism evidence="2 3">
    <name type="scientific">Winogradskyella marincola</name>
    <dbReference type="NCBI Taxonomy" id="3037795"/>
    <lineage>
        <taxon>Bacteria</taxon>
        <taxon>Pseudomonadati</taxon>
        <taxon>Bacteroidota</taxon>
        <taxon>Flavobacteriia</taxon>
        <taxon>Flavobacteriales</taxon>
        <taxon>Flavobacteriaceae</taxon>
        <taxon>Winogradskyella</taxon>
    </lineage>
</organism>
<dbReference type="EMBL" id="JARSBN010000001">
    <property type="protein sequence ID" value="MDG4714408.1"/>
    <property type="molecule type" value="Genomic_DNA"/>
</dbReference>
<dbReference type="RefSeq" id="WP_278003896.1">
    <property type="nucleotide sequence ID" value="NZ_JARSBN010000001.1"/>
</dbReference>
<name>A0ABT6FX88_9FLAO</name>
<dbReference type="Proteomes" id="UP001529085">
    <property type="component" value="Unassembled WGS sequence"/>
</dbReference>
<protein>
    <submittedName>
        <fullName evidence="2">Crp/Fnr family transcriptional regulator</fullName>
    </submittedName>
</protein>
<dbReference type="Pfam" id="PF00027">
    <property type="entry name" value="cNMP_binding"/>
    <property type="match status" value="1"/>
</dbReference>
<feature type="domain" description="Cyclic nucleotide-binding" evidence="1">
    <location>
        <begin position="23"/>
        <end position="111"/>
    </location>
</feature>
<dbReference type="Gene3D" id="2.60.120.10">
    <property type="entry name" value="Jelly Rolls"/>
    <property type="match status" value="1"/>
</dbReference>
<accession>A0ABT6FX88</accession>
<comment type="caution">
    <text evidence="2">The sequence shown here is derived from an EMBL/GenBank/DDBJ whole genome shotgun (WGS) entry which is preliminary data.</text>
</comment>
<evidence type="ECO:0000313" key="3">
    <source>
        <dbReference type="Proteomes" id="UP001529085"/>
    </source>
</evidence>
<evidence type="ECO:0000313" key="2">
    <source>
        <dbReference type="EMBL" id="MDG4714408.1"/>
    </source>
</evidence>
<gene>
    <name evidence="2" type="ORF">P7122_00860</name>
</gene>
<dbReference type="InterPro" id="IPR000595">
    <property type="entry name" value="cNMP-bd_dom"/>
</dbReference>
<reference evidence="2 3" key="1">
    <citation type="submission" date="2023-03" db="EMBL/GenBank/DDBJ databases">
        <title>Strain YYF002 represents a novel species in the genus Winogradskyella isolated from seawater.</title>
        <authorList>
            <person name="Fu Z.-Y."/>
        </authorList>
    </citation>
    <scope>NUCLEOTIDE SEQUENCE [LARGE SCALE GENOMIC DNA]</scope>
    <source>
        <strain evidence="2 3">YYF002</strain>
    </source>
</reference>
<dbReference type="CDD" id="cd00038">
    <property type="entry name" value="CAP_ED"/>
    <property type="match status" value="1"/>
</dbReference>